<reference evidence="1 2" key="1">
    <citation type="journal article" date="2019" name="Commun. Biol.">
        <title>The bagworm genome reveals a unique fibroin gene that provides high tensile strength.</title>
        <authorList>
            <person name="Kono N."/>
            <person name="Nakamura H."/>
            <person name="Ohtoshi R."/>
            <person name="Tomita M."/>
            <person name="Numata K."/>
            <person name="Arakawa K."/>
        </authorList>
    </citation>
    <scope>NUCLEOTIDE SEQUENCE [LARGE SCALE GENOMIC DNA]</scope>
</reference>
<dbReference type="EMBL" id="BGZK01001430">
    <property type="protein sequence ID" value="GBP79786.1"/>
    <property type="molecule type" value="Genomic_DNA"/>
</dbReference>
<gene>
    <name evidence="1" type="ORF">EVAR_99309_1</name>
</gene>
<name>A0A4C1YU40_EUMVA</name>
<organism evidence="1 2">
    <name type="scientific">Eumeta variegata</name>
    <name type="common">Bagworm moth</name>
    <name type="synonym">Eumeta japonica</name>
    <dbReference type="NCBI Taxonomy" id="151549"/>
    <lineage>
        <taxon>Eukaryota</taxon>
        <taxon>Metazoa</taxon>
        <taxon>Ecdysozoa</taxon>
        <taxon>Arthropoda</taxon>
        <taxon>Hexapoda</taxon>
        <taxon>Insecta</taxon>
        <taxon>Pterygota</taxon>
        <taxon>Neoptera</taxon>
        <taxon>Endopterygota</taxon>
        <taxon>Lepidoptera</taxon>
        <taxon>Glossata</taxon>
        <taxon>Ditrysia</taxon>
        <taxon>Tineoidea</taxon>
        <taxon>Psychidae</taxon>
        <taxon>Oiketicinae</taxon>
        <taxon>Eumeta</taxon>
    </lineage>
</organism>
<accession>A0A4C1YU40</accession>
<dbReference type="AlphaFoldDB" id="A0A4C1YU40"/>
<evidence type="ECO:0000313" key="1">
    <source>
        <dbReference type="EMBL" id="GBP79786.1"/>
    </source>
</evidence>
<sequence length="152" mass="17096">MNTRNSKGVISALPASWEGIGYLMQGDRVDERGKGGVGHRNSLSLDEIRQTKLLLHVRILRPILPSAVWADRFNTRCLLITRGIVEWSCLTQIDGSRMLCICTSPFPACLKIPYSKKISRYNDSESLCAIPLSETADARRRPLSRPGDERRQ</sequence>
<comment type="caution">
    <text evidence="1">The sequence shown here is derived from an EMBL/GenBank/DDBJ whole genome shotgun (WGS) entry which is preliminary data.</text>
</comment>
<proteinExistence type="predicted"/>
<dbReference type="OrthoDB" id="274691at2759"/>
<evidence type="ECO:0000313" key="2">
    <source>
        <dbReference type="Proteomes" id="UP000299102"/>
    </source>
</evidence>
<dbReference type="Proteomes" id="UP000299102">
    <property type="component" value="Unassembled WGS sequence"/>
</dbReference>
<keyword evidence="2" id="KW-1185">Reference proteome</keyword>
<protein>
    <submittedName>
        <fullName evidence="1">Uncharacterized protein</fullName>
    </submittedName>
</protein>